<dbReference type="GO" id="GO:0005524">
    <property type="term" value="F:ATP binding"/>
    <property type="evidence" value="ECO:0007669"/>
    <property type="project" value="UniProtKB-KW"/>
</dbReference>
<dbReference type="InterPro" id="IPR003593">
    <property type="entry name" value="AAA+_ATPase"/>
</dbReference>
<dbReference type="PROSITE" id="PS50929">
    <property type="entry name" value="ABC_TM1F"/>
    <property type="match status" value="1"/>
</dbReference>
<dbReference type="SUPFAM" id="SSF90123">
    <property type="entry name" value="ABC transporter transmembrane region"/>
    <property type="match status" value="1"/>
</dbReference>
<feature type="transmembrane region" description="Helical" evidence="9">
    <location>
        <begin position="60"/>
        <end position="82"/>
    </location>
</feature>
<dbReference type="PANTHER" id="PTHR43394:SF1">
    <property type="entry name" value="ATP-BINDING CASSETTE SUB-FAMILY B MEMBER 10, MITOCHONDRIAL"/>
    <property type="match status" value="1"/>
</dbReference>
<comment type="subcellular location">
    <subcellularLocation>
        <location evidence="1">Cell membrane</location>
        <topology evidence="1">Multi-pass membrane protein</topology>
    </subcellularLocation>
</comment>
<dbReference type="GO" id="GO:0016887">
    <property type="term" value="F:ATP hydrolysis activity"/>
    <property type="evidence" value="ECO:0007669"/>
    <property type="project" value="InterPro"/>
</dbReference>
<dbReference type="Gene3D" id="1.20.1560.10">
    <property type="entry name" value="ABC transporter type 1, transmembrane domain"/>
    <property type="match status" value="1"/>
</dbReference>
<dbReference type="Pfam" id="PF00005">
    <property type="entry name" value="ABC_tran"/>
    <property type="match status" value="1"/>
</dbReference>
<feature type="transmembrane region" description="Helical" evidence="9">
    <location>
        <begin position="152"/>
        <end position="180"/>
    </location>
</feature>
<dbReference type="InterPro" id="IPR036640">
    <property type="entry name" value="ABC1_TM_sf"/>
</dbReference>
<proteinExistence type="predicted"/>
<dbReference type="FunFam" id="1.20.1560.10:FF:000011">
    <property type="entry name" value="Multidrug ABC transporter ATP-binding protein"/>
    <property type="match status" value="1"/>
</dbReference>
<dbReference type="InterPro" id="IPR027417">
    <property type="entry name" value="P-loop_NTPase"/>
</dbReference>
<dbReference type="InterPro" id="IPR017871">
    <property type="entry name" value="ABC_transporter-like_CS"/>
</dbReference>
<sequence>MGEVGMTVFRDLFWFFRQEKKAYLTGIFILIVVAFLETIPPKVIGIVIDHIKEGTMAKTVLVRWMAVLLSIAVVLYILRYWWRILIFGSAVKLARQLRNELYAHFTKMSPSFYQRKRIGDLMAHATNDLQAIQQTAGSGILTLVDSLTLGSFVLATMALTISWKLTIISLLPMPIMAVATSRYGTILHKRFLKAQEAFSSLNDKVQESISGIRVIKSFGYEQEDVESFRKQSEEVVVKNVAVAKIDALFDPTISLIVGISFFLAVTFGAKMVIAGELTIGELVSFTTYLGLLIWPMLAFGWLFNIVERGRASYDRVRALLAEKEEIQEAENAITAPPTGDIVYDIRQFTYPNESRPSLENIRFCLRRGQTLGIVGKTGAGKTTLLKLLLREFDQYEGEIRFGGHEISEYTLDALRAAIGYVPQDHFLFSATVRENIAFAKPEASEEEVVKAAKLANIHGDIMQFADGYDTIVGERGVSLSGGQKQRISIARALLMNPEVLILDDSLSAVDAKTEERILSALKEKRAGKTTIITAHRLSAIQHADLIVVLDGGRIVQMGTHEQLMRERGWYRDMYERQQLESLVEQGGEI</sequence>
<name>A0A150L560_9BACL</name>
<evidence type="ECO:0000256" key="9">
    <source>
        <dbReference type="SAM" id="Phobius"/>
    </source>
</evidence>
<organism evidence="12 13">
    <name type="scientific">Saccharococcus caldoxylosilyticus</name>
    <dbReference type="NCBI Taxonomy" id="81408"/>
    <lineage>
        <taxon>Bacteria</taxon>
        <taxon>Bacillati</taxon>
        <taxon>Bacillota</taxon>
        <taxon>Bacilli</taxon>
        <taxon>Bacillales</taxon>
        <taxon>Anoxybacillaceae</taxon>
        <taxon>Saccharococcus</taxon>
    </lineage>
</organism>
<dbReference type="Proteomes" id="UP000075455">
    <property type="component" value="Unassembled WGS sequence"/>
</dbReference>
<keyword evidence="6" id="KW-0067">ATP-binding</keyword>
<evidence type="ECO:0000256" key="5">
    <source>
        <dbReference type="ARBA" id="ARBA00022741"/>
    </source>
</evidence>
<dbReference type="InterPro" id="IPR003439">
    <property type="entry name" value="ABC_transporter-like_ATP-bd"/>
</dbReference>
<evidence type="ECO:0000256" key="8">
    <source>
        <dbReference type="ARBA" id="ARBA00023136"/>
    </source>
</evidence>
<evidence type="ECO:0000256" key="7">
    <source>
        <dbReference type="ARBA" id="ARBA00022989"/>
    </source>
</evidence>
<feature type="domain" description="ABC transporter" evidence="10">
    <location>
        <begin position="343"/>
        <end position="576"/>
    </location>
</feature>
<keyword evidence="3" id="KW-1003">Cell membrane</keyword>
<keyword evidence="4 9" id="KW-0812">Transmembrane</keyword>
<evidence type="ECO:0000256" key="3">
    <source>
        <dbReference type="ARBA" id="ARBA00022475"/>
    </source>
</evidence>
<dbReference type="GO" id="GO:0015421">
    <property type="term" value="F:ABC-type oligopeptide transporter activity"/>
    <property type="evidence" value="ECO:0007669"/>
    <property type="project" value="TreeGrafter"/>
</dbReference>
<keyword evidence="5" id="KW-0547">Nucleotide-binding</keyword>
<feature type="transmembrane region" description="Helical" evidence="9">
    <location>
        <begin position="253"/>
        <end position="273"/>
    </location>
</feature>
<dbReference type="PANTHER" id="PTHR43394">
    <property type="entry name" value="ATP-DEPENDENT PERMEASE MDL1, MITOCHONDRIAL"/>
    <property type="match status" value="1"/>
</dbReference>
<dbReference type="CDD" id="cd18541">
    <property type="entry name" value="ABC_6TM_TmrB_like"/>
    <property type="match status" value="1"/>
</dbReference>
<feature type="domain" description="ABC transmembrane type-1" evidence="11">
    <location>
        <begin position="24"/>
        <end position="308"/>
    </location>
</feature>
<evidence type="ECO:0000313" key="12">
    <source>
        <dbReference type="EMBL" id="KYD07434.1"/>
    </source>
</evidence>
<keyword evidence="8 9" id="KW-0472">Membrane</keyword>
<accession>A0A150L560</accession>
<dbReference type="SUPFAM" id="SSF52540">
    <property type="entry name" value="P-loop containing nucleoside triphosphate hydrolases"/>
    <property type="match status" value="1"/>
</dbReference>
<evidence type="ECO:0000259" key="11">
    <source>
        <dbReference type="PROSITE" id="PS50929"/>
    </source>
</evidence>
<dbReference type="EMBL" id="LQYS01000119">
    <property type="protein sequence ID" value="KYD07434.1"/>
    <property type="molecule type" value="Genomic_DNA"/>
</dbReference>
<dbReference type="SMART" id="SM00382">
    <property type="entry name" value="AAA"/>
    <property type="match status" value="1"/>
</dbReference>
<dbReference type="Pfam" id="PF00664">
    <property type="entry name" value="ABC_membrane"/>
    <property type="match status" value="1"/>
</dbReference>
<dbReference type="FunFam" id="3.40.50.300:FF:000221">
    <property type="entry name" value="Multidrug ABC transporter ATP-binding protein"/>
    <property type="match status" value="1"/>
</dbReference>
<dbReference type="PROSITE" id="PS50893">
    <property type="entry name" value="ABC_TRANSPORTER_2"/>
    <property type="match status" value="1"/>
</dbReference>
<evidence type="ECO:0000313" key="13">
    <source>
        <dbReference type="Proteomes" id="UP000075455"/>
    </source>
</evidence>
<evidence type="ECO:0008006" key="14">
    <source>
        <dbReference type="Google" id="ProtNLM"/>
    </source>
</evidence>
<protein>
    <recommendedName>
        <fullName evidence="14">ABC transporter domain-containing protein</fullName>
    </recommendedName>
</protein>
<dbReference type="PATRIC" id="fig|81408.3.peg.1200"/>
<dbReference type="PROSITE" id="PS00211">
    <property type="entry name" value="ABC_TRANSPORTER_1"/>
    <property type="match status" value="1"/>
</dbReference>
<dbReference type="InterPro" id="IPR011527">
    <property type="entry name" value="ABC1_TM_dom"/>
</dbReference>
<evidence type="ECO:0000259" key="10">
    <source>
        <dbReference type="PROSITE" id="PS50893"/>
    </source>
</evidence>
<dbReference type="STRING" id="81408.B4119_1324"/>
<dbReference type="Gene3D" id="3.40.50.300">
    <property type="entry name" value="P-loop containing nucleotide triphosphate hydrolases"/>
    <property type="match status" value="1"/>
</dbReference>
<keyword evidence="7 9" id="KW-1133">Transmembrane helix</keyword>
<evidence type="ECO:0000256" key="2">
    <source>
        <dbReference type="ARBA" id="ARBA00022448"/>
    </source>
</evidence>
<feature type="transmembrane region" description="Helical" evidence="9">
    <location>
        <begin position="285"/>
        <end position="306"/>
    </location>
</feature>
<dbReference type="InterPro" id="IPR039421">
    <property type="entry name" value="Type_1_exporter"/>
</dbReference>
<evidence type="ECO:0000256" key="4">
    <source>
        <dbReference type="ARBA" id="ARBA00022692"/>
    </source>
</evidence>
<comment type="caution">
    <text evidence="12">The sequence shown here is derived from an EMBL/GenBank/DDBJ whole genome shotgun (WGS) entry which is preliminary data.</text>
</comment>
<gene>
    <name evidence="12" type="ORF">B4119_1324</name>
</gene>
<dbReference type="AlphaFoldDB" id="A0A150L560"/>
<reference evidence="12 13" key="1">
    <citation type="submission" date="2016-01" db="EMBL/GenBank/DDBJ databases">
        <title>Draft Genome Sequences of Seven Thermophilic Sporeformers Isolated from Foods.</title>
        <authorList>
            <person name="Berendsen E.M."/>
            <person name="Wells-Bennik M.H."/>
            <person name="Krawcyk A.O."/>
            <person name="De Jong A."/>
            <person name="Holsappel S."/>
            <person name="Eijlander R.T."/>
            <person name="Kuipers O.P."/>
        </authorList>
    </citation>
    <scope>NUCLEOTIDE SEQUENCE [LARGE SCALE GENOMIC DNA]</scope>
    <source>
        <strain evidence="12 13">B4119</strain>
    </source>
</reference>
<dbReference type="GO" id="GO:0005886">
    <property type="term" value="C:plasma membrane"/>
    <property type="evidence" value="ECO:0007669"/>
    <property type="project" value="UniProtKB-SubCell"/>
</dbReference>
<dbReference type="eggNOG" id="COG1132">
    <property type="taxonomic scope" value="Bacteria"/>
</dbReference>
<evidence type="ECO:0000256" key="1">
    <source>
        <dbReference type="ARBA" id="ARBA00004651"/>
    </source>
</evidence>
<feature type="transmembrane region" description="Helical" evidence="9">
    <location>
        <begin position="22"/>
        <end position="39"/>
    </location>
</feature>
<keyword evidence="2" id="KW-0813">Transport</keyword>
<evidence type="ECO:0000256" key="6">
    <source>
        <dbReference type="ARBA" id="ARBA00022840"/>
    </source>
</evidence>